<dbReference type="RefSeq" id="WP_058294206.1">
    <property type="nucleotide sequence ID" value="NZ_CAMRXC010000262.1"/>
</dbReference>
<evidence type="ECO:0000256" key="2">
    <source>
        <dbReference type="ARBA" id="ARBA00009320"/>
    </source>
</evidence>
<evidence type="ECO:0000313" key="6">
    <source>
        <dbReference type="Proteomes" id="UP000220840"/>
    </source>
</evidence>
<dbReference type="GO" id="GO:0047810">
    <property type="term" value="F:D-alanine-2-oxoglutarate aminotransferase activity"/>
    <property type="evidence" value="ECO:0007669"/>
    <property type="project" value="UniProtKB-EC"/>
</dbReference>
<dbReference type="InterPro" id="IPR043132">
    <property type="entry name" value="BCAT-like_C"/>
</dbReference>
<dbReference type="GO" id="GO:0005829">
    <property type="term" value="C:cytosol"/>
    <property type="evidence" value="ECO:0007669"/>
    <property type="project" value="TreeGrafter"/>
</dbReference>
<comment type="caution">
    <text evidence="5">The sequence shown here is derived from an EMBL/GenBank/DDBJ whole genome shotgun (WGS) entry which is preliminary data.</text>
</comment>
<dbReference type="EMBL" id="CAMTCP010000022">
    <property type="protein sequence ID" value="CAI3540782.1"/>
    <property type="molecule type" value="Genomic_DNA"/>
</dbReference>
<name>A0A2A7MEQ5_9CLOT</name>
<dbReference type="AlphaFoldDB" id="A0A2A7MEQ5"/>
<dbReference type="STRING" id="137838.GCA_001458595_01334"/>
<dbReference type="Pfam" id="PF01063">
    <property type="entry name" value="Aminotran_4"/>
    <property type="match status" value="1"/>
</dbReference>
<protein>
    <submittedName>
        <fullName evidence="4">D-alanine aminotransferase</fullName>
        <ecNumber evidence="4">2.6.1.21</ecNumber>
    </submittedName>
    <submittedName>
        <fullName evidence="5">D-amino acid aminotransferase</fullName>
    </submittedName>
</protein>
<dbReference type="InterPro" id="IPR043131">
    <property type="entry name" value="BCAT-like_N"/>
</dbReference>
<dbReference type="Proteomes" id="UP000220840">
    <property type="component" value="Unassembled WGS sequence"/>
</dbReference>
<gene>
    <name evidence="4" type="primary">dat</name>
    <name evidence="4" type="ORF">CNEO2_110069</name>
    <name evidence="5" type="ORF">CQ394_15490</name>
</gene>
<evidence type="ECO:0000313" key="5">
    <source>
        <dbReference type="EMBL" id="PEG30040.1"/>
    </source>
</evidence>
<dbReference type="Gene3D" id="3.20.10.10">
    <property type="entry name" value="D-amino Acid Aminotransferase, subunit A, domain 2"/>
    <property type="match status" value="1"/>
</dbReference>
<dbReference type="OrthoDB" id="9805628at2"/>
<organism evidence="5 6">
    <name type="scientific">Clostridium neonatale</name>
    <dbReference type="NCBI Taxonomy" id="137838"/>
    <lineage>
        <taxon>Bacteria</taxon>
        <taxon>Bacillati</taxon>
        <taxon>Bacillota</taxon>
        <taxon>Clostridia</taxon>
        <taxon>Eubacteriales</taxon>
        <taxon>Clostridiaceae</taxon>
        <taxon>Clostridium</taxon>
    </lineage>
</organism>
<dbReference type="InterPro" id="IPR036038">
    <property type="entry name" value="Aminotransferase-like"/>
</dbReference>
<dbReference type="PANTHER" id="PTHR42743:SF10">
    <property type="entry name" value="D-ALANINE AMINOTRANSFERASE"/>
    <property type="match status" value="1"/>
</dbReference>
<reference evidence="4" key="2">
    <citation type="submission" date="2022-10" db="EMBL/GenBank/DDBJ databases">
        <authorList>
            <person name="Aires J."/>
            <person name="Mesa V."/>
        </authorList>
    </citation>
    <scope>NUCLEOTIDE SEQUENCE</scope>
    <source>
        <strain evidence="4">Clostridium neonatale JD116</strain>
    </source>
</reference>
<keyword evidence="5" id="KW-0808">Transferase</keyword>
<reference evidence="5 6" key="1">
    <citation type="submission" date="2017-10" db="EMBL/GenBank/DDBJ databases">
        <title>Effective Description of Clostridium neonatale sp. nov. linked to necrotizing enterocolitis in neonates and a clarification of species assignable to the genus Clostridium (Prazmowski 1880) emend. Lawson and Rainey 2016.</title>
        <authorList>
            <person name="Bernard K."/>
            <person name="Burdz T."/>
            <person name="Wiebe D."/>
            <person name="Balcewich B."/>
            <person name="Alfa M."/>
            <person name="Bernier A.-M."/>
        </authorList>
    </citation>
    <scope>NUCLEOTIDE SEQUENCE [LARGE SCALE GENOMIC DNA]</scope>
    <source>
        <strain evidence="5 6">LCDC99A005</strain>
    </source>
</reference>
<dbReference type="InterPro" id="IPR050571">
    <property type="entry name" value="Class-IV_PLP-Dep_Aminotrnsfr"/>
</dbReference>
<dbReference type="GO" id="GO:0008652">
    <property type="term" value="P:amino acid biosynthetic process"/>
    <property type="evidence" value="ECO:0007669"/>
    <property type="project" value="UniProtKB-ARBA"/>
</dbReference>
<dbReference type="GO" id="GO:0046394">
    <property type="term" value="P:carboxylic acid biosynthetic process"/>
    <property type="evidence" value="ECO:0007669"/>
    <property type="project" value="UniProtKB-ARBA"/>
</dbReference>
<dbReference type="SUPFAM" id="SSF56752">
    <property type="entry name" value="D-aminoacid aminotransferase-like PLP-dependent enzymes"/>
    <property type="match status" value="1"/>
</dbReference>
<proteinExistence type="inferred from homology"/>
<comment type="cofactor">
    <cofactor evidence="1">
        <name>pyridoxal 5'-phosphate</name>
        <dbReference type="ChEBI" id="CHEBI:597326"/>
    </cofactor>
</comment>
<dbReference type="Gene3D" id="3.30.470.10">
    <property type="match status" value="1"/>
</dbReference>
<dbReference type="FunFam" id="3.20.10.10:FF:000002">
    <property type="entry name" value="D-alanine aminotransferase"/>
    <property type="match status" value="1"/>
</dbReference>
<evidence type="ECO:0000313" key="4">
    <source>
        <dbReference type="EMBL" id="CAI3540782.1"/>
    </source>
</evidence>
<evidence type="ECO:0000256" key="3">
    <source>
        <dbReference type="ARBA" id="ARBA00022898"/>
    </source>
</evidence>
<dbReference type="PANTHER" id="PTHR42743">
    <property type="entry name" value="AMINO-ACID AMINOTRANSFERASE"/>
    <property type="match status" value="1"/>
</dbReference>
<keyword evidence="5" id="KW-0032">Aminotransferase</keyword>
<dbReference type="EMBL" id="PDCJ01000002">
    <property type="protein sequence ID" value="PEG30040.1"/>
    <property type="molecule type" value="Genomic_DNA"/>
</dbReference>
<dbReference type="InterPro" id="IPR001544">
    <property type="entry name" value="Aminotrans_IV"/>
</dbReference>
<accession>A0A2A7MEQ5</accession>
<sequence length="284" mass="31826">MENLGFYNGEYDLIENMKIPMNDRACYFGDGVYDATFCANHTIFALDDHIERFYNSAGLLGIEIPCTKQELGDLLTGLVKKVDSPEQFVYWQVTRGTAPRNHAYPDSKANLWVTLKPLTSADIAPFEKKYKLITVEDTRFYHCNAKTLNLLPNVLASEKAKRAGCDEVVFHRGDRVTECAHNNVSILKDGIFRTAPTDNLILPGIARKHMIQICKDNNIPVDETPFTVKDLMEADEVIVSASSLLAIQAIEIDGIPVGGKAPELLKFIQDEYLKIVKEKTGLKK</sequence>
<keyword evidence="3" id="KW-0663">Pyridoxal phosphate</keyword>
<evidence type="ECO:0000256" key="1">
    <source>
        <dbReference type="ARBA" id="ARBA00001933"/>
    </source>
</evidence>
<dbReference type="Proteomes" id="UP001189143">
    <property type="component" value="Unassembled WGS sequence"/>
</dbReference>
<comment type="similarity">
    <text evidence="2">Belongs to the class-IV pyridoxal-phosphate-dependent aminotransferase family.</text>
</comment>
<keyword evidence="6" id="KW-1185">Reference proteome</keyword>
<dbReference type="EC" id="2.6.1.21" evidence="4"/>